<evidence type="ECO:0000313" key="2">
    <source>
        <dbReference type="Proteomes" id="UP000310754"/>
    </source>
</evidence>
<proteinExistence type="predicted"/>
<dbReference type="EMBL" id="SSOA01000003">
    <property type="protein sequence ID" value="THF50956.1"/>
    <property type="molecule type" value="Genomic_DNA"/>
</dbReference>
<evidence type="ECO:0000313" key="1">
    <source>
        <dbReference type="EMBL" id="THF50956.1"/>
    </source>
</evidence>
<dbReference type="AlphaFoldDB" id="A0A4S3ZZ82"/>
<comment type="caution">
    <text evidence="1">The sequence shown here is derived from an EMBL/GenBank/DDBJ whole genome shotgun (WGS) entry which is preliminary data.</text>
</comment>
<gene>
    <name evidence="1" type="ORF">E6C51_09015</name>
</gene>
<keyword evidence="2" id="KW-1185">Reference proteome</keyword>
<reference evidence="1 2" key="1">
    <citation type="submission" date="2019-04" db="EMBL/GenBank/DDBJ databases">
        <title>Rhizobium terrae sp. nov., isolated from a paddy soil.</title>
        <authorList>
            <person name="Lin S.-Y."/>
            <person name="Hameed A."/>
            <person name="Huang H.-I."/>
            <person name="Young C.-C."/>
        </authorList>
    </citation>
    <scope>NUCLEOTIDE SEQUENCE [LARGE SCALE GENOMIC DNA]</scope>
    <source>
        <strain evidence="1 2">CC-HIH110</strain>
    </source>
</reference>
<organism evidence="1 2">
    <name type="scientific">Allorhizobium terrae</name>
    <dbReference type="NCBI Taxonomy" id="1848972"/>
    <lineage>
        <taxon>Bacteria</taxon>
        <taxon>Pseudomonadati</taxon>
        <taxon>Pseudomonadota</taxon>
        <taxon>Alphaproteobacteria</taxon>
        <taxon>Hyphomicrobiales</taxon>
        <taxon>Rhizobiaceae</taxon>
        <taxon>Rhizobium/Agrobacterium group</taxon>
        <taxon>Allorhizobium</taxon>
    </lineage>
</organism>
<dbReference type="Proteomes" id="UP000310754">
    <property type="component" value="Unassembled WGS sequence"/>
</dbReference>
<dbReference type="RefSeq" id="WP_190235713.1">
    <property type="nucleotide sequence ID" value="NZ_SSOA01000003.1"/>
</dbReference>
<protein>
    <submittedName>
        <fullName evidence="1">Uncharacterized protein</fullName>
    </submittedName>
</protein>
<name>A0A4S3ZZ82_9HYPH</name>
<sequence length="87" mass="9196">MFSASSKILATVNAPYGASLSAEQLAAKIIDPKSADEHDCSVFSFLSDVSPKLQHEFIEQMGLSKAQVSIVAEKFSGMAGYKLALAA</sequence>
<accession>A0A4S3ZZ82</accession>